<proteinExistence type="predicted"/>
<dbReference type="AlphaFoldDB" id="A0A376CY55"/>
<sequence>MNHWKDYALGAVFGAPVLIGFLLAAGGLV</sequence>
<feature type="transmembrane region" description="Helical" evidence="1">
    <location>
        <begin position="7"/>
        <end position="28"/>
    </location>
</feature>
<reference evidence="2 3" key="1">
    <citation type="submission" date="2018-06" db="EMBL/GenBank/DDBJ databases">
        <authorList>
            <consortium name="Pathogen Informatics"/>
            <person name="Doyle S."/>
        </authorList>
    </citation>
    <scope>NUCLEOTIDE SEQUENCE [LARGE SCALE GENOMIC DNA]</scope>
    <source>
        <strain evidence="2 3">NCTC10289</strain>
    </source>
</reference>
<dbReference type="Proteomes" id="UP000254287">
    <property type="component" value="Unassembled WGS sequence"/>
</dbReference>
<accession>A0A376CY55</accession>
<organism evidence="2 3">
    <name type="scientific">Corynebacterium minutissimum</name>
    <dbReference type="NCBI Taxonomy" id="38301"/>
    <lineage>
        <taxon>Bacteria</taxon>
        <taxon>Bacillati</taxon>
        <taxon>Actinomycetota</taxon>
        <taxon>Actinomycetes</taxon>
        <taxon>Mycobacteriales</taxon>
        <taxon>Corynebacteriaceae</taxon>
        <taxon>Corynebacterium</taxon>
    </lineage>
</organism>
<keyword evidence="1" id="KW-1133">Transmembrane helix</keyword>
<evidence type="ECO:0000313" key="2">
    <source>
        <dbReference type="EMBL" id="STC77414.1"/>
    </source>
</evidence>
<protein>
    <submittedName>
        <fullName evidence="2">Uncharacterized protein</fullName>
    </submittedName>
</protein>
<gene>
    <name evidence="2" type="ORF">NCTC10289_01254</name>
</gene>
<name>A0A376CY55_9CORY</name>
<keyword evidence="1" id="KW-0472">Membrane</keyword>
<evidence type="ECO:0000256" key="1">
    <source>
        <dbReference type="SAM" id="Phobius"/>
    </source>
</evidence>
<dbReference type="EMBL" id="UFXP01000001">
    <property type="protein sequence ID" value="STC77414.1"/>
    <property type="molecule type" value="Genomic_DNA"/>
</dbReference>
<keyword evidence="1" id="KW-0812">Transmembrane</keyword>
<evidence type="ECO:0000313" key="3">
    <source>
        <dbReference type="Proteomes" id="UP000254287"/>
    </source>
</evidence>